<dbReference type="PANTHER" id="PTHR14226">
    <property type="entry name" value="NEUROPATHY TARGET ESTERASE/SWISS CHEESE D.MELANOGASTER"/>
    <property type="match status" value="1"/>
</dbReference>
<name>A0A366KBG5_9BIFI</name>
<evidence type="ECO:0000313" key="6">
    <source>
        <dbReference type="EMBL" id="RBP99060.1"/>
    </source>
</evidence>
<keyword evidence="2 4" id="KW-0442">Lipid degradation</keyword>
<dbReference type="SUPFAM" id="SSF52151">
    <property type="entry name" value="FabD/lysophospholipase-like"/>
    <property type="match status" value="1"/>
</dbReference>
<dbReference type="Gene3D" id="3.40.1090.10">
    <property type="entry name" value="Cytosolic phospholipase A2 catalytic domain"/>
    <property type="match status" value="2"/>
</dbReference>
<dbReference type="AlphaFoldDB" id="A0A366KBG5"/>
<feature type="active site" description="Proton acceptor" evidence="4">
    <location>
        <position position="180"/>
    </location>
</feature>
<dbReference type="InterPro" id="IPR016035">
    <property type="entry name" value="Acyl_Trfase/lysoPLipase"/>
</dbReference>
<dbReference type="PANTHER" id="PTHR14226:SF25">
    <property type="entry name" value="PHOSPHOESTERASE"/>
    <property type="match status" value="1"/>
</dbReference>
<accession>A0A366KBG5</accession>
<reference evidence="6 7" key="1">
    <citation type="submission" date="2017-10" db="EMBL/GenBank/DDBJ databases">
        <title>Bifidobacterium xylocopum sp. nov. and Bifidobacterium aemilianum sp. nov., from the carpenter bee (Xylocopa violacea) digestive tract.</title>
        <authorList>
            <person name="Alberoni D."/>
            <person name="Baffoni L."/>
            <person name="Di Gioia D."/>
            <person name="Gaggia F."/>
            <person name="Biavati B."/>
        </authorList>
    </citation>
    <scope>NUCLEOTIDE SEQUENCE [LARGE SCALE GENOMIC DNA]</scope>
    <source>
        <strain evidence="6 7">XV2</strain>
    </source>
</reference>
<feature type="short sequence motif" description="DGA/G" evidence="4">
    <location>
        <begin position="180"/>
        <end position="182"/>
    </location>
</feature>
<dbReference type="GO" id="GO:0016787">
    <property type="term" value="F:hydrolase activity"/>
    <property type="evidence" value="ECO:0007669"/>
    <property type="project" value="UniProtKB-UniRule"/>
</dbReference>
<evidence type="ECO:0000256" key="3">
    <source>
        <dbReference type="ARBA" id="ARBA00023098"/>
    </source>
</evidence>
<dbReference type="InterPro" id="IPR002641">
    <property type="entry name" value="PNPLA_dom"/>
</dbReference>
<evidence type="ECO:0000256" key="1">
    <source>
        <dbReference type="ARBA" id="ARBA00022801"/>
    </source>
</evidence>
<dbReference type="GO" id="GO:0016042">
    <property type="term" value="P:lipid catabolic process"/>
    <property type="evidence" value="ECO:0007669"/>
    <property type="project" value="UniProtKB-UniRule"/>
</dbReference>
<evidence type="ECO:0000256" key="4">
    <source>
        <dbReference type="PROSITE-ProRule" id="PRU01161"/>
    </source>
</evidence>
<keyword evidence="7" id="KW-1185">Reference proteome</keyword>
<feature type="short sequence motif" description="GXSXG" evidence="4">
    <location>
        <begin position="55"/>
        <end position="59"/>
    </location>
</feature>
<sequence>MPRSATAGGGYGKGSDMDGHRTAVIDVGGGFRGVYAAGVLDRVMDLSIAFDHCYGVSAGSANLSSYLAGQPGRTYRFYSVYSARKEYASPSNYVKGHNFADLDYVYGTLSNSDGEYPLDFPAMEANPAAFTVVAMDARTGHARYFDKSDIHQDDYAVMKASSSVPVANQPYVIDGVPYYDGGMADPIPVRKALQDGADKVVIVLTRQRDFHRSPKPDALPARILARTYPKAAESLRNRYRTYNEQLDLAHTLESEGKVLIVAPDELCGLNTLNRNQEGLERMYRKGYADGAAIQAFLRG</sequence>
<evidence type="ECO:0000313" key="7">
    <source>
        <dbReference type="Proteomes" id="UP000252345"/>
    </source>
</evidence>
<evidence type="ECO:0000256" key="2">
    <source>
        <dbReference type="ARBA" id="ARBA00022963"/>
    </source>
</evidence>
<dbReference type="Pfam" id="PF01734">
    <property type="entry name" value="Patatin"/>
    <property type="match status" value="1"/>
</dbReference>
<dbReference type="CDD" id="cd07208">
    <property type="entry name" value="Pat_hypo_Ecoli_yjju_like"/>
    <property type="match status" value="1"/>
</dbReference>
<dbReference type="Proteomes" id="UP000252345">
    <property type="component" value="Unassembled WGS sequence"/>
</dbReference>
<feature type="domain" description="PNPLA" evidence="5">
    <location>
        <begin position="24"/>
        <end position="193"/>
    </location>
</feature>
<proteinExistence type="predicted"/>
<dbReference type="PROSITE" id="PS51635">
    <property type="entry name" value="PNPLA"/>
    <property type="match status" value="1"/>
</dbReference>
<keyword evidence="1 4" id="KW-0378">Hydrolase</keyword>
<dbReference type="EMBL" id="PDCH01000011">
    <property type="protein sequence ID" value="RBP99060.1"/>
    <property type="molecule type" value="Genomic_DNA"/>
</dbReference>
<gene>
    <name evidence="6" type="ORF">CRD59_05780</name>
</gene>
<dbReference type="InterPro" id="IPR050301">
    <property type="entry name" value="NTE"/>
</dbReference>
<dbReference type="InterPro" id="IPR045943">
    <property type="entry name" value="DUF6363"/>
</dbReference>
<organism evidence="6 7">
    <name type="scientific">Bifidobacterium xylocopae</name>
    <dbReference type="NCBI Taxonomy" id="2493119"/>
    <lineage>
        <taxon>Bacteria</taxon>
        <taxon>Bacillati</taxon>
        <taxon>Actinomycetota</taxon>
        <taxon>Actinomycetes</taxon>
        <taxon>Bifidobacteriales</taxon>
        <taxon>Bifidobacteriaceae</taxon>
        <taxon>Bifidobacterium</taxon>
    </lineage>
</organism>
<feature type="short sequence motif" description="GXGXXG" evidence="4">
    <location>
        <begin position="28"/>
        <end position="33"/>
    </location>
</feature>
<evidence type="ECO:0000259" key="5">
    <source>
        <dbReference type="PROSITE" id="PS51635"/>
    </source>
</evidence>
<dbReference type="Pfam" id="PF19890">
    <property type="entry name" value="DUF6363"/>
    <property type="match status" value="1"/>
</dbReference>
<dbReference type="OrthoDB" id="9802424at2"/>
<comment type="caution">
    <text evidence="6">The sequence shown here is derived from an EMBL/GenBank/DDBJ whole genome shotgun (WGS) entry which is preliminary data.</text>
</comment>
<feature type="active site" description="Nucleophile" evidence="4">
    <location>
        <position position="57"/>
    </location>
</feature>
<keyword evidence="3 4" id="KW-0443">Lipid metabolism</keyword>
<protein>
    <submittedName>
        <fullName evidence="6">Patatin family protein</fullName>
    </submittedName>
</protein>
<dbReference type="InterPro" id="IPR037483">
    <property type="entry name" value="YjjU-like"/>
</dbReference>